<accession>A0A660HM50</accession>
<keyword evidence="1" id="KW-0812">Transmembrane</keyword>
<gene>
    <name evidence="2" type="ORF">CWO85_00965</name>
</gene>
<protein>
    <submittedName>
        <fullName evidence="2">Uncharacterized protein</fullName>
    </submittedName>
</protein>
<dbReference type="OrthoDB" id="386199at2"/>
<evidence type="ECO:0000256" key="1">
    <source>
        <dbReference type="SAM" id="Phobius"/>
    </source>
</evidence>
<keyword evidence="3" id="KW-1185">Reference proteome</keyword>
<dbReference type="AlphaFoldDB" id="A0A660HM50"/>
<reference evidence="2 3" key="1">
    <citation type="journal article" date="2018" name="BMC Genomics">
        <title>Comparative genome analysis of jujube witches'-broom Phytoplasma, an obligate pathogen that causes jujube witches'-broom disease.</title>
        <authorList>
            <person name="Wang J."/>
            <person name="Song L."/>
            <person name="Jiao Q."/>
            <person name="Yang S."/>
            <person name="Gao R."/>
            <person name="Lu X."/>
            <person name="Zhou G."/>
        </authorList>
    </citation>
    <scope>NUCLEOTIDE SEQUENCE [LARGE SCALE GENOMIC DNA]</scope>
    <source>
        <strain evidence="2">Jwb-nky</strain>
    </source>
</reference>
<evidence type="ECO:0000313" key="3">
    <source>
        <dbReference type="Proteomes" id="UP000272462"/>
    </source>
</evidence>
<dbReference type="KEGG" id="pzi:CWO85_00965"/>
<organism evidence="2 3">
    <name type="scientific">Ziziphus jujuba witches'-broom phytoplasma</name>
    <dbReference type="NCBI Taxonomy" id="135727"/>
    <lineage>
        <taxon>Bacteria</taxon>
        <taxon>Bacillati</taxon>
        <taxon>Mycoplasmatota</taxon>
        <taxon>Mollicutes</taxon>
        <taxon>Acholeplasmatales</taxon>
        <taxon>Acholeplasmataceae</taxon>
        <taxon>Candidatus Phytoplasma</taxon>
        <taxon>16SrV (Elm yellows group)</taxon>
    </lineage>
</organism>
<feature type="transmembrane region" description="Helical" evidence="1">
    <location>
        <begin position="7"/>
        <end position="27"/>
    </location>
</feature>
<sequence length="66" mass="7742">MLNKTTLVKAGLSLSYIFFMISNYITLFCDFQFGAKFNCCVSLVSDTLFLMHLWLFKEKKTPFKEK</sequence>
<keyword evidence="1" id="KW-1133">Transmembrane helix</keyword>
<proteinExistence type="predicted"/>
<dbReference type="Proteomes" id="UP000272462">
    <property type="component" value="Chromosome"/>
</dbReference>
<name>A0A660HM50_ZIZJU</name>
<dbReference type="RefSeq" id="WP_121463839.1">
    <property type="nucleotide sequence ID" value="NZ_CP025121.1"/>
</dbReference>
<dbReference type="EMBL" id="CP025121">
    <property type="protein sequence ID" value="AYJ01108.1"/>
    <property type="molecule type" value="Genomic_DNA"/>
</dbReference>
<feature type="transmembrane region" description="Helical" evidence="1">
    <location>
        <begin position="33"/>
        <end position="56"/>
    </location>
</feature>
<keyword evidence="1" id="KW-0472">Membrane</keyword>
<evidence type="ECO:0000313" key="2">
    <source>
        <dbReference type="EMBL" id="AYJ01108.1"/>
    </source>
</evidence>